<feature type="transmembrane region" description="Helical" evidence="1">
    <location>
        <begin position="110"/>
        <end position="127"/>
    </location>
</feature>
<keyword evidence="1" id="KW-0812">Transmembrane</keyword>
<dbReference type="SUPFAM" id="SSF103481">
    <property type="entry name" value="Multidrug resistance efflux transporter EmrE"/>
    <property type="match status" value="1"/>
</dbReference>
<reference evidence="2" key="2">
    <citation type="submission" date="2023-03" db="EMBL/GenBank/DDBJ databases">
        <authorList>
            <person name="Inwood S.N."/>
            <person name="Skelly J.G."/>
            <person name="Guhlin J."/>
            <person name="Harrop T.W.R."/>
            <person name="Goldson S.G."/>
            <person name="Dearden P.K."/>
        </authorList>
    </citation>
    <scope>NUCLEOTIDE SEQUENCE</scope>
    <source>
        <strain evidence="2">Irish</strain>
        <tissue evidence="2">Whole body</tissue>
    </source>
</reference>
<dbReference type="Gene3D" id="1.10.3730.20">
    <property type="match status" value="1"/>
</dbReference>
<evidence type="ECO:0008006" key="4">
    <source>
        <dbReference type="Google" id="ProtNLM"/>
    </source>
</evidence>
<reference evidence="2" key="1">
    <citation type="journal article" date="2023" name="bioRxiv">
        <title>Scaffold-level genome assemblies of two parasitoid biocontrol wasps reveal the parthenogenesis mechanism and an associated novel virus.</title>
        <authorList>
            <person name="Inwood S."/>
            <person name="Skelly J."/>
            <person name="Guhlin J."/>
            <person name="Harrop T."/>
            <person name="Goldson S."/>
            <person name="Dearden P."/>
        </authorList>
    </citation>
    <scope>NUCLEOTIDE SEQUENCE</scope>
    <source>
        <strain evidence="2">Irish</strain>
        <tissue evidence="2">Whole body</tissue>
    </source>
</reference>
<accession>A0AA39KQ73</accession>
<name>A0AA39KQ73_9HYME</name>
<gene>
    <name evidence="2" type="ORF">PV328_010488</name>
</gene>
<dbReference type="AlphaFoldDB" id="A0AA39KQ73"/>
<protein>
    <recommendedName>
        <fullName evidence="4">Transmembrane protein 42</fullName>
    </recommendedName>
</protein>
<keyword evidence="1" id="KW-0472">Membrane</keyword>
<feature type="transmembrane region" description="Helical" evidence="1">
    <location>
        <begin position="85"/>
        <end position="104"/>
    </location>
</feature>
<evidence type="ECO:0000313" key="3">
    <source>
        <dbReference type="Proteomes" id="UP001168990"/>
    </source>
</evidence>
<organism evidence="2 3">
    <name type="scientific">Microctonus aethiopoides</name>
    <dbReference type="NCBI Taxonomy" id="144406"/>
    <lineage>
        <taxon>Eukaryota</taxon>
        <taxon>Metazoa</taxon>
        <taxon>Ecdysozoa</taxon>
        <taxon>Arthropoda</taxon>
        <taxon>Hexapoda</taxon>
        <taxon>Insecta</taxon>
        <taxon>Pterygota</taxon>
        <taxon>Neoptera</taxon>
        <taxon>Endopterygota</taxon>
        <taxon>Hymenoptera</taxon>
        <taxon>Apocrita</taxon>
        <taxon>Ichneumonoidea</taxon>
        <taxon>Braconidae</taxon>
        <taxon>Euphorinae</taxon>
        <taxon>Microctonus</taxon>
    </lineage>
</organism>
<dbReference type="PANTHER" id="PTHR31965:SF1">
    <property type="entry name" value="TRANSMEMBRANE PROTEIN 42"/>
    <property type="match status" value="1"/>
</dbReference>
<dbReference type="EMBL" id="JAQQBS010000004">
    <property type="protein sequence ID" value="KAK0169853.1"/>
    <property type="molecule type" value="Genomic_DNA"/>
</dbReference>
<dbReference type="Proteomes" id="UP001168990">
    <property type="component" value="Unassembled WGS sequence"/>
</dbReference>
<keyword evidence="1" id="KW-1133">Transmembrane helix</keyword>
<proteinExistence type="predicted"/>
<dbReference type="InterPro" id="IPR037185">
    <property type="entry name" value="EmrE-like"/>
</dbReference>
<dbReference type="PANTHER" id="PTHR31965">
    <property type="entry name" value="TRANSMEMBRANE PROTEIN 42"/>
    <property type="match status" value="1"/>
</dbReference>
<feature type="transmembrane region" description="Helical" evidence="1">
    <location>
        <begin position="54"/>
        <end position="73"/>
    </location>
</feature>
<feature type="transmembrane region" description="Helical" evidence="1">
    <location>
        <begin position="20"/>
        <end position="42"/>
    </location>
</feature>
<evidence type="ECO:0000256" key="1">
    <source>
        <dbReference type="SAM" id="Phobius"/>
    </source>
</evidence>
<keyword evidence="3" id="KW-1185">Reference proteome</keyword>
<sequence>MQLDNKVNNSEDVMEVKPIFLAVISGCLGTAGSVFGKFAGGFSTLSWIELMLKLIIYIIMITCNTISHVLFVNSLVSSKSSTPSTVVSSAVNYFSSALAGFIFFNESTSLLWWCGTSMVLLGLIVICKSSSNEYSSLDKEKKNE</sequence>
<comment type="caution">
    <text evidence="2">The sequence shown here is derived from an EMBL/GenBank/DDBJ whole genome shotgun (WGS) entry which is preliminary data.</text>
</comment>
<evidence type="ECO:0000313" key="2">
    <source>
        <dbReference type="EMBL" id="KAK0169853.1"/>
    </source>
</evidence>
<dbReference type="InterPro" id="IPR039632">
    <property type="entry name" value="TMEM42"/>
</dbReference>